<keyword evidence="7" id="KW-1185">Reference proteome</keyword>
<dbReference type="Gene3D" id="1.10.357.10">
    <property type="entry name" value="Tetracycline Repressor, domain 2"/>
    <property type="match status" value="1"/>
</dbReference>
<dbReference type="Pfam" id="PF13305">
    <property type="entry name" value="TetR_C_33"/>
    <property type="match status" value="1"/>
</dbReference>
<dbReference type="OrthoDB" id="3210322at2"/>
<dbReference type="AlphaFoldDB" id="A0A541BQS0"/>
<dbReference type="InterPro" id="IPR025996">
    <property type="entry name" value="MT1864/Rv1816-like_C"/>
</dbReference>
<feature type="DNA-binding region" description="H-T-H motif" evidence="4">
    <location>
        <begin position="34"/>
        <end position="53"/>
    </location>
</feature>
<comment type="caution">
    <text evidence="6">The sequence shown here is derived from an EMBL/GenBank/DDBJ whole genome shotgun (WGS) entry which is preliminary data.</text>
</comment>
<dbReference type="GO" id="GO:0003700">
    <property type="term" value="F:DNA-binding transcription factor activity"/>
    <property type="evidence" value="ECO:0007669"/>
    <property type="project" value="TreeGrafter"/>
</dbReference>
<dbReference type="InterPro" id="IPR050109">
    <property type="entry name" value="HTH-type_TetR-like_transc_reg"/>
</dbReference>
<dbReference type="SUPFAM" id="SSF46689">
    <property type="entry name" value="Homeodomain-like"/>
    <property type="match status" value="1"/>
</dbReference>
<evidence type="ECO:0000313" key="6">
    <source>
        <dbReference type="EMBL" id="TQF74672.1"/>
    </source>
</evidence>
<evidence type="ECO:0000256" key="4">
    <source>
        <dbReference type="PROSITE-ProRule" id="PRU00335"/>
    </source>
</evidence>
<dbReference type="PANTHER" id="PTHR30055:SF243">
    <property type="entry name" value="HTH-TYPE TRANSCRIPTIONAL REGULATOR RV1816"/>
    <property type="match status" value="1"/>
</dbReference>
<feature type="domain" description="HTH tetR-type" evidence="5">
    <location>
        <begin position="11"/>
        <end position="71"/>
    </location>
</feature>
<sequence>MTGTPRQRAREQTLADITRIGRDHLARDGAAALSLRAVARDLGVVSSAVYRYVKSRDELLTLLVVEGYNELGDAVDAAVEALPADDPRARLRALGHAVRDWALRESACYGLLFGSPVPGYQAPAERTTGPGTRVVVALVALFDAAHRSGRLADPTALPITESLRANLRVIRAEMGLELPDEVLARGVLVWSSLFGAVNFEVFGQYGADTFTDPRALFDHHLSVLEEMAGLRP</sequence>
<proteinExistence type="predicted"/>
<dbReference type="SUPFAM" id="SSF48498">
    <property type="entry name" value="Tetracyclin repressor-like, C-terminal domain"/>
    <property type="match status" value="1"/>
</dbReference>
<reference evidence="6 7" key="1">
    <citation type="submission" date="2019-06" db="EMBL/GenBank/DDBJ databases">
        <title>Rhodococcus spaelei sp. nov., isolated from a cave.</title>
        <authorList>
            <person name="Lee S.D."/>
        </authorList>
    </citation>
    <scope>NUCLEOTIDE SEQUENCE [LARGE SCALE GENOMIC DNA]</scope>
    <source>
        <strain evidence="6 7">C9-5</strain>
    </source>
</reference>
<evidence type="ECO:0000256" key="1">
    <source>
        <dbReference type="ARBA" id="ARBA00023015"/>
    </source>
</evidence>
<keyword evidence="2 4" id="KW-0238">DNA-binding</keyword>
<dbReference type="InterPro" id="IPR036271">
    <property type="entry name" value="Tet_transcr_reg_TetR-rel_C_sf"/>
</dbReference>
<dbReference type="InterPro" id="IPR001647">
    <property type="entry name" value="HTH_TetR"/>
</dbReference>
<evidence type="ECO:0000256" key="2">
    <source>
        <dbReference type="ARBA" id="ARBA00023125"/>
    </source>
</evidence>
<dbReference type="RefSeq" id="WP_142094757.1">
    <property type="nucleotide sequence ID" value="NZ_VIGH01000001.1"/>
</dbReference>
<protein>
    <submittedName>
        <fullName evidence="6">TetR/AcrR family transcriptional regulator</fullName>
    </submittedName>
</protein>
<dbReference type="PROSITE" id="PS50977">
    <property type="entry name" value="HTH_TETR_2"/>
    <property type="match status" value="1"/>
</dbReference>
<dbReference type="EMBL" id="VIGH01000001">
    <property type="protein sequence ID" value="TQF74672.1"/>
    <property type="molecule type" value="Genomic_DNA"/>
</dbReference>
<organism evidence="6 7">
    <name type="scientific">Rhodococcus spelaei</name>
    <dbReference type="NCBI Taxonomy" id="2546320"/>
    <lineage>
        <taxon>Bacteria</taxon>
        <taxon>Bacillati</taxon>
        <taxon>Actinomycetota</taxon>
        <taxon>Actinomycetes</taxon>
        <taxon>Mycobacteriales</taxon>
        <taxon>Nocardiaceae</taxon>
        <taxon>Rhodococcus</taxon>
    </lineage>
</organism>
<dbReference type="InterPro" id="IPR009057">
    <property type="entry name" value="Homeodomain-like_sf"/>
</dbReference>
<evidence type="ECO:0000259" key="5">
    <source>
        <dbReference type="PROSITE" id="PS50977"/>
    </source>
</evidence>
<dbReference type="Proteomes" id="UP000316256">
    <property type="component" value="Unassembled WGS sequence"/>
</dbReference>
<gene>
    <name evidence="6" type="ORF">FK531_00780</name>
</gene>
<evidence type="ECO:0000256" key="3">
    <source>
        <dbReference type="ARBA" id="ARBA00023163"/>
    </source>
</evidence>
<dbReference type="GO" id="GO:0000976">
    <property type="term" value="F:transcription cis-regulatory region binding"/>
    <property type="evidence" value="ECO:0007669"/>
    <property type="project" value="TreeGrafter"/>
</dbReference>
<keyword evidence="1" id="KW-0805">Transcription regulation</keyword>
<accession>A0A541BQS0</accession>
<dbReference type="Pfam" id="PF00440">
    <property type="entry name" value="TetR_N"/>
    <property type="match status" value="1"/>
</dbReference>
<name>A0A541BQS0_9NOCA</name>
<evidence type="ECO:0000313" key="7">
    <source>
        <dbReference type="Proteomes" id="UP000316256"/>
    </source>
</evidence>
<dbReference type="PANTHER" id="PTHR30055">
    <property type="entry name" value="HTH-TYPE TRANSCRIPTIONAL REGULATOR RUTR"/>
    <property type="match status" value="1"/>
</dbReference>
<keyword evidence="3" id="KW-0804">Transcription</keyword>